<dbReference type="Pfam" id="PF04519">
    <property type="entry name" value="Bactofilin"/>
    <property type="match status" value="1"/>
</dbReference>
<dbReference type="AlphaFoldDB" id="A0A1G5CQA6"/>
<dbReference type="STRING" id="1120976.SAMN03080606_00735"/>
<keyword evidence="3" id="KW-1185">Reference proteome</keyword>
<dbReference type="RefSeq" id="WP_091540080.1">
    <property type="nucleotide sequence ID" value="NZ_FMUS01000003.1"/>
</dbReference>
<evidence type="ECO:0000256" key="1">
    <source>
        <dbReference type="ARBA" id="ARBA00044755"/>
    </source>
</evidence>
<evidence type="ECO:0000313" key="2">
    <source>
        <dbReference type="EMBL" id="SCY04633.1"/>
    </source>
</evidence>
<proteinExistence type="inferred from homology"/>
<dbReference type="InterPro" id="IPR007607">
    <property type="entry name" value="BacA/B"/>
</dbReference>
<dbReference type="PANTHER" id="PTHR35024:SF4">
    <property type="entry name" value="POLYMER-FORMING CYTOSKELETAL PROTEIN"/>
    <property type="match status" value="1"/>
</dbReference>
<comment type="similarity">
    <text evidence="1">Belongs to the bactofilin family.</text>
</comment>
<reference evidence="2 3" key="1">
    <citation type="submission" date="2016-10" db="EMBL/GenBank/DDBJ databases">
        <authorList>
            <person name="de Groot N.N."/>
        </authorList>
    </citation>
    <scope>NUCLEOTIDE SEQUENCE [LARGE SCALE GENOMIC DNA]</scope>
    <source>
        <strain evidence="2 3">DSM 18978</strain>
    </source>
</reference>
<dbReference type="OrthoDB" id="9802488at2"/>
<dbReference type="Proteomes" id="UP000198636">
    <property type="component" value="Unassembled WGS sequence"/>
</dbReference>
<protein>
    <submittedName>
        <fullName evidence="2">Protein CcmA, bactofilin family</fullName>
    </submittedName>
</protein>
<dbReference type="EMBL" id="FMUS01000003">
    <property type="protein sequence ID" value="SCY04633.1"/>
    <property type="molecule type" value="Genomic_DNA"/>
</dbReference>
<accession>A0A1G5CQA6</accession>
<sequence length="125" mass="13680">MFSKKEDVQYTKFTTLIGADCVFEGRLNTKGTIRIEGELKGDINLEGNLYIGETGRLIGNVNGSNVFVAGEVHGNVYATGQLRVAAKGKLYGDVNVKSFVLDENAIFDGNCKMLNNEKTLELENL</sequence>
<evidence type="ECO:0000313" key="3">
    <source>
        <dbReference type="Proteomes" id="UP000198636"/>
    </source>
</evidence>
<name>A0A1G5CQA6_9FIRM</name>
<dbReference type="PANTHER" id="PTHR35024">
    <property type="entry name" value="HYPOTHETICAL CYTOSOLIC PROTEIN"/>
    <property type="match status" value="1"/>
</dbReference>
<gene>
    <name evidence="2" type="ORF">SAMN03080606_00735</name>
</gene>
<organism evidence="2 3">
    <name type="scientific">Alkaliphilus peptidifermentans DSM 18978</name>
    <dbReference type="NCBI Taxonomy" id="1120976"/>
    <lineage>
        <taxon>Bacteria</taxon>
        <taxon>Bacillati</taxon>
        <taxon>Bacillota</taxon>
        <taxon>Clostridia</taxon>
        <taxon>Peptostreptococcales</taxon>
        <taxon>Natronincolaceae</taxon>
        <taxon>Alkaliphilus</taxon>
    </lineage>
</organism>